<dbReference type="PANTHER" id="PTHR43791">
    <property type="entry name" value="PERMEASE-RELATED"/>
    <property type="match status" value="1"/>
</dbReference>
<dbReference type="GO" id="GO:0016020">
    <property type="term" value="C:membrane"/>
    <property type="evidence" value="ECO:0007669"/>
    <property type="project" value="UniProtKB-SubCell"/>
</dbReference>
<comment type="subcellular location">
    <subcellularLocation>
        <location evidence="1">Membrane</location>
        <topology evidence="1">Multi-pass membrane protein</topology>
    </subcellularLocation>
</comment>
<dbReference type="PANTHER" id="PTHR43791:SF39">
    <property type="entry name" value="TRANSPORTER LIZ1_SEO1, PUTATIVE (AFU_ORTHOLOGUE AFUA_3G00980)-RELATED"/>
    <property type="match status" value="1"/>
</dbReference>
<reference evidence="7" key="1">
    <citation type="submission" date="2023-06" db="EMBL/GenBank/DDBJ databases">
        <authorList>
            <consortium name="Lawrence Berkeley National Laboratory"/>
            <person name="Ahrendt S."/>
            <person name="Sahu N."/>
            <person name="Indic B."/>
            <person name="Wong-Bajracharya J."/>
            <person name="Merenyi Z."/>
            <person name="Ke H.-M."/>
            <person name="Monk M."/>
            <person name="Kocsube S."/>
            <person name="Drula E."/>
            <person name="Lipzen A."/>
            <person name="Balint B."/>
            <person name="Henrissat B."/>
            <person name="Andreopoulos B."/>
            <person name="Martin F.M."/>
            <person name="Harder C.B."/>
            <person name="Rigling D."/>
            <person name="Ford K.L."/>
            <person name="Foster G.D."/>
            <person name="Pangilinan J."/>
            <person name="Papanicolaou A."/>
            <person name="Barry K."/>
            <person name="LaButti K."/>
            <person name="Viragh M."/>
            <person name="Koriabine M."/>
            <person name="Yan M."/>
            <person name="Riley R."/>
            <person name="Champramary S."/>
            <person name="Plett K.L."/>
            <person name="Tsai I.J."/>
            <person name="Slot J."/>
            <person name="Sipos G."/>
            <person name="Plett J."/>
            <person name="Nagy L.G."/>
            <person name="Grigoriev I.V."/>
        </authorList>
    </citation>
    <scope>NUCLEOTIDE SEQUENCE</scope>
    <source>
        <strain evidence="7">ICMP 16352</strain>
    </source>
</reference>
<keyword evidence="2" id="KW-0813">Transport</keyword>
<evidence type="ECO:0000313" key="7">
    <source>
        <dbReference type="EMBL" id="KAK0477125.1"/>
    </source>
</evidence>
<dbReference type="Proteomes" id="UP001175227">
    <property type="component" value="Unassembled WGS sequence"/>
</dbReference>
<dbReference type="EMBL" id="JAUEPR010000018">
    <property type="protein sequence ID" value="KAK0477125.1"/>
    <property type="molecule type" value="Genomic_DNA"/>
</dbReference>
<gene>
    <name evidence="7" type="ORF">IW261DRAFT_1488833</name>
</gene>
<comment type="caution">
    <text evidence="7">The sequence shown here is derived from an EMBL/GenBank/DDBJ whole genome shotgun (WGS) entry which is preliminary data.</text>
</comment>
<protein>
    <submittedName>
        <fullName evidence="7">Uncharacterized protein</fullName>
    </submittedName>
</protein>
<feature type="transmembrane region" description="Helical" evidence="6">
    <location>
        <begin position="46"/>
        <end position="67"/>
    </location>
</feature>
<evidence type="ECO:0000256" key="3">
    <source>
        <dbReference type="ARBA" id="ARBA00022692"/>
    </source>
</evidence>
<keyword evidence="3 6" id="KW-0812">Transmembrane</keyword>
<dbReference type="GO" id="GO:0022857">
    <property type="term" value="F:transmembrane transporter activity"/>
    <property type="evidence" value="ECO:0007669"/>
    <property type="project" value="TreeGrafter"/>
</dbReference>
<keyword evidence="8" id="KW-1185">Reference proteome</keyword>
<proteinExistence type="predicted"/>
<evidence type="ECO:0000256" key="1">
    <source>
        <dbReference type="ARBA" id="ARBA00004141"/>
    </source>
</evidence>
<evidence type="ECO:0000256" key="5">
    <source>
        <dbReference type="ARBA" id="ARBA00023136"/>
    </source>
</evidence>
<organism evidence="7 8">
    <name type="scientific">Armillaria novae-zelandiae</name>
    <dbReference type="NCBI Taxonomy" id="153914"/>
    <lineage>
        <taxon>Eukaryota</taxon>
        <taxon>Fungi</taxon>
        <taxon>Dikarya</taxon>
        <taxon>Basidiomycota</taxon>
        <taxon>Agaricomycotina</taxon>
        <taxon>Agaricomycetes</taxon>
        <taxon>Agaricomycetidae</taxon>
        <taxon>Agaricales</taxon>
        <taxon>Marasmiineae</taxon>
        <taxon>Physalacriaceae</taxon>
        <taxon>Armillaria</taxon>
    </lineage>
</organism>
<evidence type="ECO:0000313" key="8">
    <source>
        <dbReference type="Proteomes" id="UP001175227"/>
    </source>
</evidence>
<evidence type="ECO:0000256" key="2">
    <source>
        <dbReference type="ARBA" id="ARBA00022448"/>
    </source>
</evidence>
<accession>A0AA39P4G9</accession>
<evidence type="ECO:0000256" key="6">
    <source>
        <dbReference type="SAM" id="Phobius"/>
    </source>
</evidence>
<keyword evidence="5 6" id="KW-0472">Membrane</keyword>
<feature type="transmembrane region" description="Helical" evidence="6">
    <location>
        <begin position="20"/>
        <end position="40"/>
    </location>
</feature>
<dbReference type="Gene3D" id="1.20.1250.20">
    <property type="entry name" value="MFS general substrate transporter like domains"/>
    <property type="match status" value="1"/>
</dbReference>
<sequence>MAYVFGSWYKSDELAKHSCIFHTAAAIGPIFSGFLQAAAYDGLNGVGGLFIIDGIITVPIGLFGFLVNQLRI</sequence>
<name>A0AA39P4G9_9AGAR</name>
<keyword evidence="4 6" id="KW-1133">Transmembrane helix</keyword>
<dbReference type="InterPro" id="IPR036259">
    <property type="entry name" value="MFS_trans_sf"/>
</dbReference>
<evidence type="ECO:0000256" key="4">
    <source>
        <dbReference type="ARBA" id="ARBA00022989"/>
    </source>
</evidence>
<dbReference type="AlphaFoldDB" id="A0AA39P4G9"/>